<dbReference type="Pfam" id="PF00730">
    <property type="entry name" value="HhH-GPD"/>
    <property type="match status" value="1"/>
</dbReference>
<dbReference type="GO" id="GO:0032357">
    <property type="term" value="F:oxidized purine DNA binding"/>
    <property type="evidence" value="ECO:0007669"/>
    <property type="project" value="TreeGrafter"/>
</dbReference>
<evidence type="ECO:0000256" key="12">
    <source>
        <dbReference type="ARBA" id="ARBA00023295"/>
    </source>
</evidence>
<evidence type="ECO:0000256" key="3">
    <source>
        <dbReference type="ARBA" id="ARBA00012045"/>
    </source>
</evidence>
<dbReference type="GO" id="GO:0000701">
    <property type="term" value="F:purine-specific mismatch base pair DNA N-glycosylase activity"/>
    <property type="evidence" value="ECO:0007669"/>
    <property type="project" value="UniProtKB-EC"/>
</dbReference>
<comment type="similarity">
    <text evidence="2 13">Belongs to the Nth/MutY family.</text>
</comment>
<dbReference type="InterPro" id="IPR023170">
    <property type="entry name" value="HhH_base_excis_C"/>
</dbReference>
<evidence type="ECO:0000256" key="8">
    <source>
        <dbReference type="ARBA" id="ARBA00022801"/>
    </source>
</evidence>
<dbReference type="InterPro" id="IPR003265">
    <property type="entry name" value="HhH-GPD_domain"/>
</dbReference>
<gene>
    <name evidence="16" type="ORF">N658DRAFT_569432</name>
</gene>
<dbReference type="FunFam" id="1.10.340.30:FF:000002">
    <property type="entry name" value="Adenine DNA glycosylase"/>
    <property type="match status" value="1"/>
</dbReference>
<dbReference type="SMART" id="SM00478">
    <property type="entry name" value="ENDO3c"/>
    <property type="match status" value="1"/>
</dbReference>
<dbReference type="PROSITE" id="PS01155">
    <property type="entry name" value="ENDONUCLEASE_III_2"/>
    <property type="match status" value="1"/>
</dbReference>
<dbReference type="GO" id="GO:0006298">
    <property type="term" value="P:mismatch repair"/>
    <property type="evidence" value="ECO:0007669"/>
    <property type="project" value="TreeGrafter"/>
</dbReference>
<accession>A0AAN6PSS7</accession>
<dbReference type="InterPro" id="IPR015797">
    <property type="entry name" value="NUDIX_hydrolase-like_dom_sf"/>
</dbReference>
<dbReference type="Gene3D" id="1.10.340.30">
    <property type="entry name" value="Hypothetical protein, domain 2"/>
    <property type="match status" value="1"/>
</dbReference>
<dbReference type="InterPro" id="IPR029119">
    <property type="entry name" value="MutY_C"/>
</dbReference>
<proteinExistence type="inferred from homology"/>
<dbReference type="CDD" id="cd00056">
    <property type="entry name" value="ENDO3c"/>
    <property type="match status" value="1"/>
</dbReference>
<comment type="caution">
    <text evidence="16">The sequence shown here is derived from an EMBL/GenBank/DDBJ whole genome shotgun (WGS) entry which is preliminary data.</text>
</comment>
<comment type="cofactor">
    <cofactor evidence="13">
        <name>[4Fe-4S] cluster</name>
        <dbReference type="ChEBI" id="CHEBI:49883"/>
    </cofactor>
    <text evidence="13">Binds 1 [4Fe-4S] cluster.</text>
</comment>
<name>A0AAN6PSS7_9PEZI</name>
<evidence type="ECO:0000256" key="10">
    <source>
        <dbReference type="ARBA" id="ARBA00023014"/>
    </source>
</evidence>
<evidence type="ECO:0000256" key="2">
    <source>
        <dbReference type="ARBA" id="ARBA00008343"/>
    </source>
</evidence>
<dbReference type="Gene3D" id="1.10.1670.10">
    <property type="entry name" value="Helix-hairpin-Helix base-excision DNA repair enzymes (C-terminal)"/>
    <property type="match status" value="1"/>
</dbReference>
<protein>
    <recommendedName>
        <fullName evidence="4 13">Adenine DNA glycosylase</fullName>
        <ecNumber evidence="3 13">3.2.2.31</ecNumber>
    </recommendedName>
</protein>
<evidence type="ECO:0000256" key="7">
    <source>
        <dbReference type="ARBA" id="ARBA00022763"/>
    </source>
</evidence>
<keyword evidence="17" id="KW-1185">Reference proteome</keyword>
<feature type="domain" description="HhH-GPD" evidence="15">
    <location>
        <begin position="31"/>
        <end position="196"/>
    </location>
</feature>
<dbReference type="CDD" id="cd03431">
    <property type="entry name" value="NUDIX_DNA_Glycosylase_C-MutY"/>
    <property type="match status" value="1"/>
</dbReference>
<comment type="function">
    <text evidence="13">Adenine glycosylase active on G-A mispairs.</text>
</comment>
<comment type="catalytic activity">
    <reaction evidence="1 13">
        <text>Hydrolyzes free adenine bases from 7,8-dihydro-8-oxoguanine:adenine mismatched double-stranded DNA, leaving an apurinic site.</text>
        <dbReference type="EC" id="3.2.2.31"/>
    </reaction>
</comment>
<dbReference type="InterPro" id="IPR000445">
    <property type="entry name" value="HhH_motif"/>
</dbReference>
<evidence type="ECO:0000313" key="16">
    <source>
        <dbReference type="EMBL" id="KAK4097290.1"/>
    </source>
</evidence>
<evidence type="ECO:0000256" key="11">
    <source>
        <dbReference type="ARBA" id="ARBA00023204"/>
    </source>
</evidence>
<dbReference type="GO" id="GO:0006285">
    <property type="term" value="P:base-excision repair, AP site formation"/>
    <property type="evidence" value="ECO:0007669"/>
    <property type="project" value="UniProtKB-ARBA"/>
</dbReference>
<dbReference type="InterPro" id="IPR003651">
    <property type="entry name" value="Endonuclease3_FeS-loop_motif"/>
</dbReference>
<reference evidence="16" key="1">
    <citation type="journal article" date="2023" name="Mol. Phylogenet. Evol.">
        <title>Genome-scale phylogeny and comparative genomics of the fungal order Sordariales.</title>
        <authorList>
            <person name="Hensen N."/>
            <person name="Bonometti L."/>
            <person name="Westerberg I."/>
            <person name="Brannstrom I.O."/>
            <person name="Guillou S."/>
            <person name="Cros-Aarteil S."/>
            <person name="Calhoun S."/>
            <person name="Haridas S."/>
            <person name="Kuo A."/>
            <person name="Mondo S."/>
            <person name="Pangilinan J."/>
            <person name="Riley R."/>
            <person name="LaButti K."/>
            <person name="Andreopoulos B."/>
            <person name="Lipzen A."/>
            <person name="Chen C."/>
            <person name="Yan M."/>
            <person name="Daum C."/>
            <person name="Ng V."/>
            <person name="Clum A."/>
            <person name="Steindorff A."/>
            <person name="Ohm R.A."/>
            <person name="Martin F."/>
            <person name="Silar P."/>
            <person name="Natvig D.O."/>
            <person name="Lalanne C."/>
            <person name="Gautier V."/>
            <person name="Ament-Velasquez S.L."/>
            <person name="Kruys A."/>
            <person name="Hutchinson M.I."/>
            <person name="Powell A.J."/>
            <person name="Barry K."/>
            <person name="Miller A.N."/>
            <person name="Grigoriev I.V."/>
            <person name="Debuchy R."/>
            <person name="Gladieux P."/>
            <person name="Hiltunen Thoren M."/>
            <person name="Johannesson H."/>
        </authorList>
    </citation>
    <scope>NUCLEOTIDE SEQUENCE</scope>
    <source>
        <strain evidence="16">CBS 757.83</strain>
    </source>
</reference>
<dbReference type="EMBL" id="MU863679">
    <property type="protein sequence ID" value="KAK4097290.1"/>
    <property type="molecule type" value="Genomic_DNA"/>
</dbReference>
<reference evidence="16" key="2">
    <citation type="submission" date="2023-05" db="EMBL/GenBank/DDBJ databases">
        <authorList>
            <consortium name="Lawrence Berkeley National Laboratory"/>
            <person name="Steindorff A."/>
            <person name="Hensen N."/>
            <person name="Bonometti L."/>
            <person name="Westerberg I."/>
            <person name="Brannstrom I.O."/>
            <person name="Guillou S."/>
            <person name="Cros-Aarteil S."/>
            <person name="Calhoun S."/>
            <person name="Haridas S."/>
            <person name="Kuo A."/>
            <person name="Mondo S."/>
            <person name="Pangilinan J."/>
            <person name="Riley R."/>
            <person name="Labutti K."/>
            <person name="Andreopoulos B."/>
            <person name="Lipzen A."/>
            <person name="Chen C."/>
            <person name="Yanf M."/>
            <person name="Daum C."/>
            <person name="Ng V."/>
            <person name="Clum A."/>
            <person name="Ohm R."/>
            <person name="Martin F."/>
            <person name="Silar P."/>
            <person name="Natvig D."/>
            <person name="Lalanne C."/>
            <person name="Gautier V."/>
            <person name="Ament-Velasquez S.L."/>
            <person name="Kruys A."/>
            <person name="Hutchinson M.I."/>
            <person name="Powell A.J."/>
            <person name="Barry K."/>
            <person name="Miller A.N."/>
            <person name="Grigoriev I.V."/>
            <person name="Debuchy R."/>
            <person name="Gladieux P."/>
            <person name="Thoren M.H."/>
            <person name="Johannesson H."/>
        </authorList>
    </citation>
    <scope>NUCLEOTIDE SEQUENCE</scope>
    <source>
        <strain evidence="16">CBS 757.83</strain>
    </source>
</reference>
<dbReference type="Gene3D" id="3.90.79.10">
    <property type="entry name" value="Nucleoside Triphosphate Pyrophosphohydrolase"/>
    <property type="match status" value="1"/>
</dbReference>
<dbReference type="Pfam" id="PF14815">
    <property type="entry name" value="NUDIX_4"/>
    <property type="match status" value="1"/>
</dbReference>
<keyword evidence="12 13" id="KW-0326">Glycosidase</keyword>
<dbReference type="GO" id="GO:0046872">
    <property type="term" value="F:metal ion binding"/>
    <property type="evidence" value="ECO:0007669"/>
    <property type="project" value="UniProtKB-UniRule"/>
</dbReference>
<dbReference type="PANTHER" id="PTHR42944">
    <property type="entry name" value="ADENINE DNA GLYCOSYLASE"/>
    <property type="match status" value="1"/>
</dbReference>
<keyword evidence="7 13" id="KW-0227">DNA damage</keyword>
<dbReference type="SUPFAM" id="SSF48150">
    <property type="entry name" value="DNA-glycosylase"/>
    <property type="match status" value="1"/>
</dbReference>
<dbReference type="PANTHER" id="PTHR42944:SF1">
    <property type="entry name" value="ADENINE DNA GLYCOSYLASE"/>
    <property type="match status" value="1"/>
</dbReference>
<organism evidence="16 17">
    <name type="scientific">Parathielavia hyrcaniae</name>
    <dbReference type="NCBI Taxonomy" id="113614"/>
    <lineage>
        <taxon>Eukaryota</taxon>
        <taxon>Fungi</taxon>
        <taxon>Dikarya</taxon>
        <taxon>Ascomycota</taxon>
        <taxon>Pezizomycotina</taxon>
        <taxon>Sordariomycetes</taxon>
        <taxon>Sordariomycetidae</taxon>
        <taxon>Sordariales</taxon>
        <taxon>Chaetomiaceae</taxon>
        <taxon>Parathielavia</taxon>
    </lineage>
</organism>
<evidence type="ECO:0000256" key="9">
    <source>
        <dbReference type="ARBA" id="ARBA00023004"/>
    </source>
</evidence>
<dbReference type="AlphaFoldDB" id="A0AAN6PSS7"/>
<evidence type="ECO:0000256" key="1">
    <source>
        <dbReference type="ARBA" id="ARBA00000843"/>
    </source>
</evidence>
<dbReference type="GO" id="GO:0005634">
    <property type="term" value="C:nucleus"/>
    <property type="evidence" value="ECO:0007669"/>
    <property type="project" value="TreeGrafter"/>
</dbReference>
<dbReference type="GO" id="GO:0034039">
    <property type="term" value="F:8-oxo-7,8-dihydroguanine DNA N-glycosylase activity"/>
    <property type="evidence" value="ECO:0007669"/>
    <property type="project" value="TreeGrafter"/>
</dbReference>
<keyword evidence="11" id="KW-0234">DNA repair</keyword>
<sequence>MPWRKPFLPPAALSRADLSRRAYEVWISETMLQQTRVATVVAYYQRWMARWPSIWDLAAAREEDVVGMWAGLGYYSRARRVWEAARRVWRRDDGEGGFGVLPGDVDGLMRLPGVGRYTAGAVAAIVFGVAAPMVDGNVLRVLSRQMGVLGDVKADRTVVEMLWAAAGELVEAFAGDDAVSERPGLWGQALMELGSTVCMPKPNCAACPITETCRAYAEGLGLANRGNVGLGEGAVADVEDLCTLCAPFEGAAEDEDEGSEPASKVGRNGGKLSRFFAATQTPSQTTPPPGLDARTLTVIVNHARKFPLKKPKKKVREEETLVCAIRRASDGRYLIHKRPAKGLLAGLWELPSHILPDTNDSTPKSRRAQALSFAAGLVGHQAAKKVVKHVGEIGSVPWSYSHLKVTMHVHLFEIDETESLPRQGPQERWASSKDNERESMGIGMKRCWSLIEERTGEGS</sequence>
<keyword evidence="8" id="KW-0378">Hydrolase</keyword>
<feature type="compositionally biased region" description="Basic and acidic residues" evidence="14">
    <location>
        <begin position="430"/>
        <end position="439"/>
    </location>
</feature>
<dbReference type="SUPFAM" id="SSF55811">
    <property type="entry name" value="Nudix"/>
    <property type="match status" value="1"/>
</dbReference>
<keyword evidence="5" id="KW-0004">4Fe-4S</keyword>
<evidence type="ECO:0000256" key="14">
    <source>
        <dbReference type="SAM" id="MobiDB-lite"/>
    </source>
</evidence>
<dbReference type="Pfam" id="PF00633">
    <property type="entry name" value="HHH"/>
    <property type="match status" value="1"/>
</dbReference>
<dbReference type="InterPro" id="IPR004036">
    <property type="entry name" value="Endonuclease-III-like_CS2"/>
</dbReference>
<dbReference type="EC" id="3.2.2.31" evidence="3 13"/>
<feature type="region of interest" description="Disordered" evidence="14">
    <location>
        <begin position="419"/>
        <end position="440"/>
    </location>
</feature>
<dbReference type="InterPro" id="IPR011257">
    <property type="entry name" value="DNA_glycosylase"/>
</dbReference>
<dbReference type="GO" id="GO:0051539">
    <property type="term" value="F:4 iron, 4 sulfur cluster binding"/>
    <property type="evidence" value="ECO:0007669"/>
    <property type="project" value="UniProtKB-UniRule"/>
</dbReference>
<evidence type="ECO:0000259" key="15">
    <source>
        <dbReference type="SMART" id="SM00478"/>
    </source>
</evidence>
<dbReference type="InterPro" id="IPR044298">
    <property type="entry name" value="MIG/MutY"/>
</dbReference>
<keyword evidence="6" id="KW-0479">Metal-binding</keyword>
<evidence type="ECO:0000256" key="5">
    <source>
        <dbReference type="ARBA" id="ARBA00022485"/>
    </source>
</evidence>
<evidence type="ECO:0000256" key="6">
    <source>
        <dbReference type="ARBA" id="ARBA00022723"/>
    </source>
</evidence>
<keyword evidence="9 13" id="KW-0408">Iron</keyword>
<evidence type="ECO:0000313" key="17">
    <source>
        <dbReference type="Proteomes" id="UP001305647"/>
    </source>
</evidence>
<dbReference type="GO" id="GO:0035485">
    <property type="term" value="F:adenine/guanine mispair binding"/>
    <property type="evidence" value="ECO:0007669"/>
    <property type="project" value="TreeGrafter"/>
</dbReference>
<dbReference type="SMART" id="SM00525">
    <property type="entry name" value="FES"/>
    <property type="match status" value="1"/>
</dbReference>
<keyword evidence="10" id="KW-0411">Iron-sulfur</keyword>
<evidence type="ECO:0000256" key="13">
    <source>
        <dbReference type="RuleBase" id="RU365096"/>
    </source>
</evidence>
<dbReference type="Proteomes" id="UP001305647">
    <property type="component" value="Unassembled WGS sequence"/>
</dbReference>
<evidence type="ECO:0000256" key="4">
    <source>
        <dbReference type="ARBA" id="ARBA00022023"/>
    </source>
</evidence>